<evidence type="ECO:0000256" key="1">
    <source>
        <dbReference type="ARBA" id="ARBA00004184"/>
    </source>
</evidence>
<evidence type="ECO:0000313" key="10">
    <source>
        <dbReference type="RefSeq" id="XP_013390570.1"/>
    </source>
</evidence>
<feature type="domain" description="F5/8 type C" evidence="8">
    <location>
        <begin position="194"/>
        <end position="244"/>
    </location>
</feature>
<proteinExistence type="predicted"/>
<dbReference type="PANTHER" id="PTHR46806:SF5">
    <property type="entry name" value="F5_8 TYPE C DOMAIN-CONTAINING PROTEIN"/>
    <property type="match status" value="1"/>
</dbReference>
<dbReference type="SUPFAM" id="SSF49785">
    <property type="entry name" value="Galactose-binding domain-like"/>
    <property type="match status" value="2"/>
</dbReference>
<dbReference type="RefSeq" id="XP_013390570.1">
    <property type="nucleotide sequence ID" value="XM_013535116.1"/>
</dbReference>
<keyword evidence="6" id="KW-1015">Disulfide bond</keyword>
<dbReference type="OrthoDB" id="6094239at2759"/>
<dbReference type="PANTHER" id="PTHR46806">
    <property type="entry name" value="F5/8 TYPE C DOMAIN-CONTAINING PROTEIN"/>
    <property type="match status" value="1"/>
</dbReference>
<dbReference type="Gene3D" id="2.60.120.260">
    <property type="entry name" value="Galactose-binding domain-like"/>
    <property type="match status" value="2"/>
</dbReference>
<evidence type="ECO:0000313" key="9">
    <source>
        <dbReference type="Proteomes" id="UP000085678"/>
    </source>
</evidence>
<reference evidence="10" key="1">
    <citation type="submission" date="2025-08" db="UniProtKB">
        <authorList>
            <consortium name="RefSeq"/>
        </authorList>
    </citation>
    <scope>IDENTIFICATION</scope>
    <source>
        <tissue evidence="10">Gonads</tissue>
    </source>
</reference>
<dbReference type="InParanoid" id="A0A1S3HX15"/>
<organism evidence="9 10">
    <name type="scientific">Lingula anatina</name>
    <name type="common">Brachiopod</name>
    <name type="synonym">Lingula unguis</name>
    <dbReference type="NCBI Taxonomy" id="7574"/>
    <lineage>
        <taxon>Eukaryota</taxon>
        <taxon>Metazoa</taxon>
        <taxon>Spiralia</taxon>
        <taxon>Lophotrochozoa</taxon>
        <taxon>Brachiopoda</taxon>
        <taxon>Linguliformea</taxon>
        <taxon>Lingulata</taxon>
        <taxon>Lingulida</taxon>
        <taxon>Linguloidea</taxon>
        <taxon>Lingulidae</taxon>
        <taxon>Lingula</taxon>
    </lineage>
</organism>
<dbReference type="InterPro" id="IPR008979">
    <property type="entry name" value="Galactose-bd-like_sf"/>
</dbReference>
<comment type="subcellular location">
    <subcellularLocation>
        <location evidence="1">Endomembrane system</location>
        <topology evidence="1">Peripheral membrane protein</topology>
    </subcellularLocation>
    <subcellularLocation>
        <location evidence="2">Secreted</location>
    </subcellularLocation>
</comment>
<evidence type="ECO:0000256" key="6">
    <source>
        <dbReference type="ARBA" id="ARBA00023157"/>
    </source>
</evidence>
<protein>
    <submittedName>
        <fullName evidence="10">Lactadherin</fullName>
    </submittedName>
</protein>
<feature type="domain" description="F5/8 type C" evidence="8">
    <location>
        <begin position="31"/>
        <end position="192"/>
    </location>
</feature>
<keyword evidence="3" id="KW-0964">Secreted</keyword>
<gene>
    <name evidence="10" type="primary">LOC106158977</name>
</gene>
<feature type="signal peptide" evidence="7">
    <location>
        <begin position="1"/>
        <end position="26"/>
    </location>
</feature>
<sequence>MVAKNLLSGFTFFFLIISAAVQAVHAHGSQCSELLVSGKNPVPDSAITASSTWAVNVDTKHIPQRSRIDLGLDAVGNGGWSANFNDDKQWLQFDLGFSRKITGVITKGRQGYGTDQSRWQYVTAYRLQYGNATDDMSVYSDHDHEPEVFDANWNPVTPQVQLLDPPINARYIRINPVKWHNHVSMRADLLGCPLTDTNKVFDGNWNPVTPQVQLLDPPINARYIRINPVKWHNHVSMRADLLGCPLTDTNKATIIG</sequence>
<accession>A0A1S3HX15</accession>
<keyword evidence="4" id="KW-0130">Cell adhesion</keyword>
<dbReference type="AlphaFoldDB" id="A0A1S3HX15"/>
<evidence type="ECO:0000256" key="4">
    <source>
        <dbReference type="ARBA" id="ARBA00022889"/>
    </source>
</evidence>
<feature type="chain" id="PRO_5010373497" evidence="7">
    <location>
        <begin position="27"/>
        <end position="256"/>
    </location>
</feature>
<evidence type="ECO:0000256" key="2">
    <source>
        <dbReference type="ARBA" id="ARBA00004613"/>
    </source>
</evidence>
<dbReference type="GO" id="GO:0005886">
    <property type="term" value="C:plasma membrane"/>
    <property type="evidence" value="ECO:0007669"/>
    <property type="project" value="TreeGrafter"/>
</dbReference>
<dbReference type="PROSITE" id="PS50022">
    <property type="entry name" value="FA58C_3"/>
    <property type="match status" value="2"/>
</dbReference>
<dbReference type="GO" id="GO:0038023">
    <property type="term" value="F:signaling receptor activity"/>
    <property type="evidence" value="ECO:0007669"/>
    <property type="project" value="TreeGrafter"/>
</dbReference>
<dbReference type="Pfam" id="PF00754">
    <property type="entry name" value="F5_F8_type_C"/>
    <property type="match status" value="2"/>
</dbReference>
<keyword evidence="7" id="KW-0732">Signal</keyword>
<dbReference type="InterPro" id="IPR000421">
    <property type="entry name" value="FA58C"/>
</dbReference>
<dbReference type="PROSITE" id="PS01285">
    <property type="entry name" value="FA58C_1"/>
    <property type="match status" value="1"/>
</dbReference>
<dbReference type="CDD" id="cd00057">
    <property type="entry name" value="FA58C"/>
    <property type="match status" value="1"/>
</dbReference>
<dbReference type="Proteomes" id="UP000085678">
    <property type="component" value="Unplaced"/>
</dbReference>
<dbReference type="SMART" id="SM00231">
    <property type="entry name" value="FA58C"/>
    <property type="match status" value="1"/>
</dbReference>
<dbReference type="GeneID" id="106158977"/>
<evidence type="ECO:0000256" key="3">
    <source>
        <dbReference type="ARBA" id="ARBA00022525"/>
    </source>
</evidence>
<evidence type="ECO:0000259" key="8">
    <source>
        <dbReference type="PROSITE" id="PS50022"/>
    </source>
</evidence>
<evidence type="ECO:0000256" key="5">
    <source>
        <dbReference type="ARBA" id="ARBA00023136"/>
    </source>
</evidence>
<keyword evidence="5" id="KW-0472">Membrane</keyword>
<dbReference type="KEGG" id="lak:106158977"/>
<dbReference type="InterPro" id="IPR050633">
    <property type="entry name" value="Neuropilin_MCO_CoagFactor"/>
</dbReference>
<dbReference type="STRING" id="7574.A0A1S3HX15"/>
<keyword evidence="9" id="KW-1185">Reference proteome</keyword>
<evidence type="ECO:0000256" key="7">
    <source>
        <dbReference type="SAM" id="SignalP"/>
    </source>
</evidence>
<name>A0A1S3HX15_LINAN</name>